<sequence length="329" mass="36143">MGRTYDTNTTADELVGDFAHDIKGKVILTTGVTLGSLGAAFVESVAKSQPGLLILAGRNVEKLKETAEKITAAQSNVKVRALTLDLNSLAAVRQSAETVNSWDDVPHIDVVVNSAGLMASPYMLTVDGFESQFGVNHLGHFLFTNLIMPKILASKAPRVVNITSDGHRLNPMRWSDYNFDNGETYNKWHGYGQSKTANMLMITSLAEKLGPKHGLLAFSLHPGAVQGTNLGSFCNWEVDYTALMAADKALGNPEGWVTEFNFKSQQRGVATFIYAAFDQSLKNHNGAYLIDSRIGDPWKDTIKPWATSRLEAERLWKLSEKLIGQEFAY</sequence>
<evidence type="ECO:0000256" key="1">
    <source>
        <dbReference type="ARBA" id="ARBA00006484"/>
    </source>
</evidence>
<gene>
    <name evidence="3" type="ORF">B0A49_08682</name>
</gene>
<dbReference type="PANTHER" id="PTHR24320">
    <property type="entry name" value="RETINOL DEHYDROGENASE"/>
    <property type="match status" value="1"/>
</dbReference>
<keyword evidence="2" id="KW-0560">Oxidoreductase</keyword>
<dbReference type="AlphaFoldDB" id="A0A4U0X096"/>
<keyword evidence="4" id="KW-1185">Reference proteome</keyword>
<dbReference type="SUPFAM" id="SSF51735">
    <property type="entry name" value="NAD(P)-binding Rossmann-fold domains"/>
    <property type="match status" value="1"/>
</dbReference>
<organism evidence="3 4">
    <name type="scientific">Cryomyces minteri</name>
    <dbReference type="NCBI Taxonomy" id="331657"/>
    <lineage>
        <taxon>Eukaryota</taxon>
        <taxon>Fungi</taxon>
        <taxon>Dikarya</taxon>
        <taxon>Ascomycota</taxon>
        <taxon>Pezizomycotina</taxon>
        <taxon>Dothideomycetes</taxon>
        <taxon>Dothideomycetes incertae sedis</taxon>
        <taxon>Cryomyces</taxon>
    </lineage>
</organism>
<proteinExistence type="inferred from homology"/>
<dbReference type="GO" id="GO:0016491">
    <property type="term" value="F:oxidoreductase activity"/>
    <property type="evidence" value="ECO:0007669"/>
    <property type="project" value="UniProtKB-KW"/>
</dbReference>
<protein>
    <recommendedName>
        <fullName evidence="5">WW domain-containing oxidoreductase</fullName>
    </recommendedName>
</protein>
<evidence type="ECO:0008006" key="5">
    <source>
        <dbReference type="Google" id="ProtNLM"/>
    </source>
</evidence>
<evidence type="ECO:0000256" key="2">
    <source>
        <dbReference type="ARBA" id="ARBA00023002"/>
    </source>
</evidence>
<evidence type="ECO:0000313" key="3">
    <source>
        <dbReference type="EMBL" id="TKA69574.1"/>
    </source>
</evidence>
<reference evidence="3 4" key="1">
    <citation type="submission" date="2017-03" db="EMBL/GenBank/DDBJ databases">
        <title>Genomes of endolithic fungi from Antarctica.</title>
        <authorList>
            <person name="Coleine C."/>
            <person name="Masonjones S."/>
            <person name="Stajich J.E."/>
        </authorList>
    </citation>
    <scope>NUCLEOTIDE SEQUENCE [LARGE SCALE GENOMIC DNA]</scope>
    <source>
        <strain evidence="3 4">CCFEE 5187</strain>
    </source>
</reference>
<dbReference type="PANTHER" id="PTHR24320:SF283">
    <property type="entry name" value="RETINOL DEHYDROGENASE 11"/>
    <property type="match status" value="1"/>
</dbReference>
<name>A0A4U0X096_9PEZI</name>
<dbReference type="OrthoDB" id="191139at2759"/>
<dbReference type="InterPro" id="IPR036291">
    <property type="entry name" value="NAD(P)-bd_dom_sf"/>
</dbReference>
<dbReference type="InterPro" id="IPR002347">
    <property type="entry name" value="SDR_fam"/>
</dbReference>
<dbReference type="Proteomes" id="UP000308768">
    <property type="component" value="Unassembled WGS sequence"/>
</dbReference>
<accession>A0A4U0X096</accession>
<dbReference type="Gene3D" id="3.40.50.720">
    <property type="entry name" value="NAD(P)-binding Rossmann-like Domain"/>
    <property type="match status" value="1"/>
</dbReference>
<evidence type="ECO:0000313" key="4">
    <source>
        <dbReference type="Proteomes" id="UP000308768"/>
    </source>
</evidence>
<dbReference type="Pfam" id="PF00106">
    <property type="entry name" value="adh_short"/>
    <property type="match status" value="1"/>
</dbReference>
<dbReference type="EMBL" id="NAJN01000719">
    <property type="protein sequence ID" value="TKA69574.1"/>
    <property type="molecule type" value="Genomic_DNA"/>
</dbReference>
<dbReference type="STRING" id="331657.A0A4U0X096"/>
<comment type="caution">
    <text evidence="3">The sequence shown here is derived from an EMBL/GenBank/DDBJ whole genome shotgun (WGS) entry which is preliminary data.</text>
</comment>
<comment type="similarity">
    <text evidence="1">Belongs to the short-chain dehydrogenases/reductases (SDR) family.</text>
</comment>